<comment type="caution">
    <text evidence="3">The sequence shown here is derived from an EMBL/GenBank/DDBJ whole genome shotgun (WGS) entry which is preliminary data.</text>
</comment>
<dbReference type="Proteomes" id="UP000483820">
    <property type="component" value="Chromosome I"/>
</dbReference>
<dbReference type="InterPro" id="IPR012885">
    <property type="entry name" value="F-box_Sdz-33"/>
</dbReference>
<reference evidence="3 4" key="1">
    <citation type="submission" date="2019-12" db="EMBL/GenBank/DDBJ databases">
        <title>Chromosome-level assembly of the Caenorhabditis remanei genome.</title>
        <authorList>
            <person name="Teterina A.A."/>
            <person name="Willis J.H."/>
            <person name="Phillips P.C."/>
        </authorList>
    </citation>
    <scope>NUCLEOTIDE SEQUENCE [LARGE SCALE GENOMIC DNA]</scope>
    <source>
        <strain evidence="3 4">PX506</strain>
        <tissue evidence="3">Whole organism</tissue>
    </source>
</reference>
<gene>
    <name evidence="3" type="ORF">GCK72_002643</name>
</gene>
<evidence type="ECO:0000256" key="1">
    <source>
        <dbReference type="SAM" id="SignalP"/>
    </source>
</evidence>
<dbReference type="CTD" id="9810185"/>
<dbReference type="PANTHER" id="PTHR21503:SF48">
    <property type="entry name" value="F-BOX ASSOCIATED DOMAIN-CONTAINING PROTEIN-RELATED"/>
    <property type="match status" value="1"/>
</dbReference>
<dbReference type="GeneID" id="9810185"/>
<feature type="chain" id="PRO_5025689721" description="Sdz-33 F-box domain-containing protein" evidence="1">
    <location>
        <begin position="29"/>
        <end position="478"/>
    </location>
</feature>
<evidence type="ECO:0000259" key="2">
    <source>
        <dbReference type="Pfam" id="PF07735"/>
    </source>
</evidence>
<dbReference type="RefSeq" id="XP_053592172.1">
    <property type="nucleotide sequence ID" value="XM_053723527.1"/>
</dbReference>
<dbReference type="Pfam" id="PF07735">
    <property type="entry name" value="FBA_2"/>
    <property type="match status" value="1"/>
</dbReference>
<protein>
    <recommendedName>
        <fullName evidence="2">Sdz-33 F-box domain-containing protein</fullName>
    </recommendedName>
</protein>
<keyword evidence="1" id="KW-0732">Signal</keyword>
<proteinExistence type="predicted"/>
<feature type="signal peptide" evidence="1">
    <location>
        <begin position="1"/>
        <end position="28"/>
    </location>
</feature>
<sequence length="478" mass="53914">MITQIVVCLQLSKLTHFGFFVLCPAAQAQYFRRFKLSSSKSQSIPVFTITGNSANMTRVRPTIVEVSDATTSKFHTKGIEALVTMAAKLFGAVSRKLERRQSTSSSDESIESGMVPNVNLPAYTQSSTRKLAFGTAATEEHKPLDDFYNNSTLTNISKLFCAVVLLTAFFLVMSRSLQFAYEAQQAAARAANPPIMGSRNRLVVDFQRNYIEFNDVKYCIKNDSTNTFHGESMKFGDLETPIYRYNDRVTHVFWRNDQLLEAVMIIAGHFIKTFNLTSIFQVLVSDNHPVIQIIDWIQIQNFGSTDDVKIDNFTLIDCQPEEKNEVAKRLYSDEFLQKITNNFTCHLQGFQVAPALLTSKSIDVNIIKIFYSYWVDLNHLIKMNCSSITLHSSTLSQADLIGFLKAWEGGNNSKLMFLSIHFGEGFELDVGGIVHRLAHEFKLIDGNEENTFEIKGNDDLIAEIAIPEDGRSFKLFIA</sequence>
<accession>A0A6A5HSX3</accession>
<organism evidence="3 4">
    <name type="scientific">Caenorhabditis remanei</name>
    <name type="common">Caenorhabditis vulgaris</name>
    <dbReference type="NCBI Taxonomy" id="31234"/>
    <lineage>
        <taxon>Eukaryota</taxon>
        <taxon>Metazoa</taxon>
        <taxon>Ecdysozoa</taxon>
        <taxon>Nematoda</taxon>
        <taxon>Chromadorea</taxon>
        <taxon>Rhabditida</taxon>
        <taxon>Rhabditina</taxon>
        <taxon>Rhabditomorpha</taxon>
        <taxon>Rhabditoidea</taxon>
        <taxon>Rhabditidae</taxon>
        <taxon>Peloderinae</taxon>
        <taxon>Caenorhabditis</taxon>
    </lineage>
</organism>
<feature type="domain" description="Sdz-33 F-box" evidence="2">
    <location>
        <begin position="366"/>
        <end position="420"/>
    </location>
</feature>
<dbReference type="PANTHER" id="PTHR21503">
    <property type="entry name" value="F-BOX-CONTAINING HYPOTHETICAL PROTEIN C.ELEGANS"/>
    <property type="match status" value="1"/>
</dbReference>
<dbReference type="EMBL" id="WUAV01000001">
    <property type="protein sequence ID" value="KAF1770819.1"/>
    <property type="molecule type" value="Genomic_DNA"/>
</dbReference>
<dbReference type="KEGG" id="crq:GCK72_002643"/>
<evidence type="ECO:0000313" key="4">
    <source>
        <dbReference type="Proteomes" id="UP000483820"/>
    </source>
</evidence>
<name>A0A6A5HSX3_CAERE</name>
<evidence type="ECO:0000313" key="3">
    <source>
        <dbReference type="EMBL" id="KAF1770819.1"/>
    </source>
</evidence>
<dbReference type="AlphaFoldDB" id="A0A6A5HSX3"/>